<dbReference type="Gene3D" id="3.30.2350.10">
    <property type="entry name" value="Pseudouridine synthase"/>
    <property type="match status" value="1"/>
</dbReference>
<dbReference type="GO" id="GO:0001522">
    <property type="term" value="P:pseudouridine synthesis"/>
    <property type="evidence" value="ECO:0007669"/>
    <property type="project" value="InterPro"/>
</dbReference>
<dbReference type="PANTHER" id="PTHR47683:SF2">
    <property type="entry name" value="RNA-BINDING S4 DOMAIN-CONTAINING PROTEIN"/>
    <property type="match status" value="1"/>
</dbReference>
<dbReference type="KEGG" id="dps:DP0819"/>
<evidence type="ECO:0000313" key="1">
    <source>
        <dbReference type="EMBL" id="CAG35548.1"/>
    </source>
</evidence>
<dbReference type="EMBL" id="CR522870">
    <property type="protein sequence ID" value="CAG35548.1"/>
    <property type="molecule type" value="Genomic_DNA"/>
</dbReference>
<evidence type="ECO:0000313" key="2">
    <source>
        <dbReference type="Proteomes" id="UP000000602"/>
    </source>
</evidence>
<dbReference type="InterPro" id="IPR020103">
    <property type="entry name" value="PsdUridine_synth_cat_dom_sf"/>
</dbReference>
<dbReference type="GO" id="GO:0006396">
    <property type="term" value="P:RNA processing"/>
    <property type="evidence" value="ECO:0007669"/>
    <property type="project" value="UniProtKB-ARBA"/>
</dbReference>
<dbReference type="GO" id="GO:0140098">
    <property type="term" value="F:catalytic activity, acting on RNA"/>
    <property type="evidence" value="ECO:0007669"/>
    <property type="project" value="UniProtKB-ARBA"/>
</dbReference>
<protein>
    <submittedName>
        <fullName evidence="1">Probable ribosomal large subunit pseudouridine synthase B</fullName>
    </submittedName>
</protein>
<dbReference type="STRING" id="177439.DP0819"/>
<accession>Q6AQ25</accession>
<dbReference type="InterPro" id="IPR050343">
    <property type="entry name" value="RsuA_PseudoU_synthase"/>
</dbReference>
<dbReference type="Proteomes" id="UP000000602">
    <property type="component" value="Chromosome"/>
</dbReference>
<keyword evidence="2" id="KW-1185">Reference proteome</keyword>
<dbReference type="GO" id="GO:0009982">
    <property type="term" value="F:pseudouridine synthase activity"/>
    <property type="evidence" value="ECO:0007669"/>
    <property type="project" value="InterPro"/>
</dbReference>
<dbReference type="GO" id="GO:0003723">
    <property type="term" value="F:RNA binding"/>
    <property type="evidence" value="ECO:0007669"/>
    <property type="project" value="InterPro"/>
</dbReference>
<dbReference type="HOGENOM" id="CLU_1934650_0_0_7"/>
<dbReference type="PANTHER" id="PTHR47683">
    <property type="entry name" value="PSEUDOURIDINE SYNTHASE FAMILY PROTEIN-RELATED"/>
    <property type="match status" value="1"/>
</dbReference>
<name>Q6AQ25_DESPS</name>
<dbReference type="AlphaFoldDB" id="Q6AQ25"/>
<gene>
    <name evidence="1" type="ordered locus">DP0819</name>
</gene>
<sequence>MLSSSPTMAILPKRPCHPSYETFKTYEADLSGTPSRAKLQRLEQGILLEGKPTAPARVKILSQKKHSTKVAITIHEGRKHQVKKMFAAIGHPVNHLKRIAYGKLELQTLATGQFKRLSPTEINLIFAKKS</sequence>
<dbReference type="SUPFAM" id="SSF55120">
    <property type="entry name" value="Pseudouridine synthase"/>
    <property type="match status" value="1"/>
</dbReference>
<proteinExistence type="predicted"/>
<reference evidence="2" key="1">
    <citation type="journal article" date="2004" name="Environ. Microbiol.">
        <title>The genome of Desulfotalea psychrophila, a sulfate-reducing bacterium from permanently cold Arctic sediments.</title>
        <authorList>
            <person name="Rabus R."/>
            <person name="Ruepp A."/>
            <person name="Frickey T."/>
            <person name="Rattei T."/>
            <person name="Fartmann B."/>
            <person name="Stark M."/>
            <person name="Bauer M."/>
            <person name="Zibat A."/>
            <person name="Lombardot T."/>
            <person name="Becker I."/>
            <person name="Amann J."/>
            <person name="Gellner K."/>
            <person name="Teeling H."/>
            <person name="Leuschner W.D."/>
            <person name="Gloeckner F.-O."/>
            <person name="Lupas A.N."/>
            <person name="Amann R."/>
            <person name="Klenk H.-P."/>
        </authorList>
    </citation>
    <scope>NUCLEOTIDE SEQUENCE [LARGE SCALE GENOMIC DNA]</scope>
    <source>
        <strain evidence="2">DSM 12343 / LSv54</strain>
    </source>
</reference>
<organism evidence="1 2">
    <name type="scientific">Desulfotalea psychrophila (strain LSv54 / DSM 12343)</name>
    <dbReference type="NCBI Taxonomy" id="177439"/>
    <lineage>
        <taxon>Bacteria</taxon>
        <taxon>Pseudomonadati</taxon>
        <taxon>Thermodesulfobacteriota</taxon>
        <taxon>Desulfobulbia</taxon>
        <taxon>Desulfobulbales</taxon>
        <taxon>Desulfocapsaceae</taxon>
        <taxon>Desulfotalea</taxon>
    </lineage>
</organism>
<dbReference type="eggNOG" id="COG1187">
    <property type="taxonomic scope" value="Bacteria"/>
</dbReference>